<dbReference type="Gene3D" id="3.30.40.10">
    <property type="entry name" value="Zinc/RING finger domain, C3HC4 (zinc finger)"/>
    <property type="match status" value="1"/>
</dbReference>
<gene>
    <name evidence="7" type="ORF">CLUMA_CG018970</name>
</gene>
<evidence type="ECO:0000256" key="4">
    <source>
        <dbReference type="PROSITE-ProRule" id="PRU00024"/>
    </source>
</evidence>
<dbReference type="STRING" id="568069.A0A1J1J0V0"/>
<dbReference type="GO" id="GO:0032266">
    <property type="term" value="F:phosphatidylinositol-3-phosphate binding"/>
    <property type="evidence" value="ECO:0007669"/>
    <property type="project" value="TreeGrafter"/>
</dbReference>
<dbReference type="InterPro" id="IPR044553">
    <property type="entry name" value="Bbox1_ANCHR"/>
</dbReference>
<dbReference type="GO" id="GO:0044878">
    <property type="term" value="P:mitotic cytokinesis checkpoint signaling"/>
    <property type="evidence" value="ECO:0007669"/>
    <property type="project" value="TreeGrafter"/>
</dbReference>
<dbReference type="Pfam" id="PF22586">
    <property type="entry name" value="ANCHR-like_BBOX"/>
    <property type="match status" value="1"/>
</dbReference>
<protein>
    <submittedName>
        <fullName evidence="7">CLUMA_CG018970, isoform A</fullName>
    </submittedName>
</protein>
<dbReference type="OrthoDB" id="5407799at2759"/>
<dbReference type="CDD" id="cd00065">
    <property type="entry name" value="FYVE_like_SF"/>
    <property type="match status" value="1"/>
</dbReference>
<dbReference type="InterPro" id="IPR017455">
    <property type="entry name" value="Znf_FYVE-rel"/>
</dbReference>
<dbReference type="Proteomes" id="UP000183832">
    <property type="component" value="Unassembled WGS sequence"/>
</dbReference>
<name>A0A1J1J0V0_9DIPT</name>
<evidence type="ECO:0000256" key="2">
    <source>
        <dbReference type="ARBA" id="ARBA00022771"/>
    </source>
</evidence>
<dbReference type="PROSITE" id="PS50119">
    <property type="entry name" value="ZF_BBOX"/>
    <property type="match status" value="1"/>
</dbReference>
<dbReference type="Pfam" id="PF01363">
    <property type="entry name" value="FYVE"/>
    <property type="match status" value="1"/>
</dbReference>
<keyword evidence="3" id="KW-0862">Zinc</keyword>
<evidence type="ECO:0000313" key="8">
    <source>
        <dbReference type="Proteomes" id="UP000183832"/>
    </source>
</evidence>
<dbReference type="PANTHER" id="PTHR46603:SF1">
    <property type="entry name" value="ABSCISSION_NOCUT CHECKPOINT REGULATOR"/>
    <property type="match status" value="1"/>
</dbReference>
<dbReference type="InterPro" id="IPR013083">
    <property type="entry name" value="Znf_RING/FYVE/PHD"/>
</dbReference>
<dbReference type="InterPro" id="IPR011011">
    <property type="entry name" value="Znf_FYVE_PHD"/>
</dbReference>
<dbReference type="GO" id="GO:0030496">
    <property type="term" value="C:midbody"/>
    <property type="evidence" value="ECO:0007669"/>
    <property type="project" value="TreeGrafter"/>
</dbReference>
<organism evidence="7 8">
    <name type="scientific">Clunio marinus</name>
    <dbReference type="NCBI Taxonomy" id="568069"/>
    <lineage>
        <taxon>Eukaryota</taxon>
        <taxon>Metazoa</taxon>
        <taxon>Ecdysozoa</taxon>
        <taxon>Arthropoda</taxon>
        <taxon>Hexapoda</taxon>
        <taxon>Insecta</taxon>
        <taxon>Pterygota</taxon>
        <taxon>Neoptera</taxon>
        <taxon>Endopterygota</taxon>
        <taxon>Diptera</taxon>
        <taxon>Nematocera</taxon>
        <taxon>Chironomoidea</taxon>
        <taxon>Chironomidae</taxon>
        <taxon>Clunio</taxon>
    </lineage>
</organism>
<keyword evidence="2 4" id="KW-0863">Zinc-finger</keyword>
<dbReference type="SUPFAM" id="SSF57903">
    <property type="entry name" value="FYVE/PHD zinc finger"/>
    <property type="match status" value="1"/>
</dbReference>
<dbReference type="GO" id="GO:0005813">
    <property type="term" value="C:centrosome"/>
    <property type="evidence" value="ECO:0007669"/>
    <property type="project" value="TreeGrafter"/>
</dbReference>
<dbReference type="InterPro" id="IPR000306">
    <property type="entry name" value="Znf_FYVE"/>
</dbReference>
<dbReference type="SUPFAM" id="SSF57845">
    <property type="entry name" value="B-box zinc-binding domain"/>
    <property type="match status" value="1"/>
</dbReference>
<dbReference type="AlphaFoldDB" id="A0A1J1J0V0"/>
<reference evidence="7 8" key="1">
    <citation type="submission" date="2015-04" db="EMBL/GenBank/DDBJ databases">
        <authorList>
            <person name="Syromyatnikov M.Y."/>
            <person name="Popov V.N."/>
        </authorList>
    </citation>
    <scope>NUCLEOTIDE SEQUENCE [LARGE SCALE GENOMIC DNA]</scope>
</reference>
<accession>A0A1J1J0V0</accession>
<feature type="domain" description="B box-type" evidence="5">
    <location>
        <begin position="261"/>
        <end position="306"/>
    </location>
</feature>
<feature type="domain" description="FYVE-type" evidence="6">
    <location>
        <begin position="1"/>
        <end position="53"/>
    </location>
</feature>
<dbReference type="GO" id="GO:0009838">
    <property type="term" value="P:abscission"/>
    <property type="evidence" value="ECO:0007669"/>
    <property type="project" value="TreeGrafter"/>
</dbReference>
<evidence type="ECO:0000256" key="1">
    <source>
        <dbReference type="ARBA" id="ARBA00022723"/>
    </source>
</evidence>
<dbReference type="EMBL" id="CVRI01000066">
    <property type="protein sequence ID" value="CRL06023.1"/>
    <property type="molecule type" value="Genomic_DNA"/>
</dbReference>
<dbReference type="PANTHER" id="PTHR46603">
    <property type="entry name" value="ABSCISSION/NOCUT CHECKPOINT REGULATOR"/>
    <property type="match status" value="1"/>
</dbReference>
<evidence type="ECO:0000259" key="5">
    <source>
        <dbReference type="PROSITE" id="PS50119"/>
    </source>
</evidence>
<dbReference type="InterPro" id="IPR000315">
    <property type="entry name" value="Znf_B-box"/>
</dbReference>
<sequence length="315" mass="36424">MSTCNTCARSFGFFNREQGCPRCKKIFCKKCLNHKIPESAENLRKMIYVCLRCSRIPLNDNSKPKKGKQEEIEDILKLSPKEKAFEPVLEPTLPSTSETDDIRSRLDALKKSDIPEDEIKNQNDDDIQKRLANLKGVEYKDYSASNKVLFSPDTRSEQEKIDDLLKQFVEEKNIDEIVQPESNKSEGTIDDIERRLAALRGQDLEKTKQQIEGFVETEEEETEKTMKQYIEEAKLEDIILDPDEEELISGIPPPPDGRKLDELPFCEICNEDASLRCLECENLFCVSCFKEFHDEEDYKTHKTKPYQAPKNNDIL</sequence>
<dbReference type="CDD" id="cd19817">
    <property type="entry name" value="Bbox1_ANCHR-like"/>
    <property type="match status" value="1"/>
</dbReference>
<evidence type="ECO:0000259" key="6">
    <source>
        <dbReference type="PROSITE" id="PS50178"/>
    </source>
</evidence>
<keyword evidence="1" id="KW-0479">Metal-binding</keyword>
<proteinExistence type="predicted"/>
<dbReference type="GO" id="GO:0008270">
    <property type="term" value="F:zinc ion binding"/>
    <property type="evidence" value="ECO:0007669"/>
    <property type="project" value="UniProtKB-KW"/>
</dbReference>
<dbReference type="GO" id="GO:0032154">
    <property type="term" value="C:cleavage furrow"/>
    <property type="evidence" value="ECO:0007669"/>
    <property type="project" value="TreeGrafter"/>
</dbReference>
<keyword evidence="8" id="KW-1185">Reference proteome</keyword>
<dbReference type="PROSITE" id="PS50178">
    <property type="entry name" value="ZF_FYVE"/>
    <property type="match status" value="1"/>
</dbReference>
<evidence type="ECO:0000256" key="3">
    <source>
        <dbReference type="ARBA" id="ARBA00022833"/>
    </source>
</evidence>
<evidence type="ECO:0000313" key="7">
    <source>
        <dbReference type="EMBL" id="CRL06023.1"/>
    </source>
</evidence>